<feature type="compositionally biased region" description="Low complexity" evidence="1">
    <location>
        <begin position="93"/>
        <end position="112"/>
    </location>
</feature>
<dbReference type="AlphaFoldDB" id="A0A6J4URZ7"/>
<organism evidence="2">
    <name type="scientific">uncultured Thermomicrobiales bacterium</name>
    <dbReference type="NCBI Taxonomy" id="1645740"/>
    <lineage>
        <taxon>Bacteria</taxon>
        <taxon>Pseudomonadati</taxon>
        <taxon>Thermomicrobiota</taxon>
        <taxon>Thermomicrobia</taxon>
        <taxon>Thermomicrobiales</taxon>
        <taxon>environmental samples</taxon>
    </lineage>
</organism>
<feature type="compositionally biased region" description="Basic and acidic residues" evidence="1">
    <location>
        <begin position="1"/>
        <end position="13"/>
    </location>
</feature>
<feature type="region of interest" description="Disordered" evidence="1">
    <location>
        <begin position="1"/>
        <end position="70"/>
    </location>
</feature>
<protein>
    <submittedName>
        <fullName evidence="2">Uncharacterized protein</fullName>
    </submittedName>
</protein>
<name>A0A6J4URZ7_9BACT</name>
<gene>
    <name evidence="2" type="ORF">AVDCRST_MAG59-2185</name>
</gene>
<evidence type="ECO:0000313" key="2">
    <source>
        <dbReference type="EMBL" id="CAA9556246.1"/>
    </source>
</evidence>
<dbReference type="EMBL" id="CADCWF010000139">
    <property type="protein sequence ID" value="CAA9556246.1"/>
    <property type="molecule type" value="Genomic_DNA"/>
</dbReference>
<feature type="region of interest" description="Disordered" evidence="1">
    <location>
        <begin position="93"/>
        <end position="120"/>
    </location>
</feature>
<proteinExistence type="predicted"/>
<reference evidence="2" key="1">
    <citation type="submission" date="2020-02" db="EMBL/GenBank/DDBJ databases">
        <authorList>
            <person name="Meier V. D."/>
        </authorList>
    </citation>
    <scope>NUCLEOTIDE SEQUENCE</scope>
    <source>
        <strain evidence="2">AVDCRST_MAG59</strain>
    </source>
</reference>
<sequence length="179" mass="18986">MVRDTSARDERPGRTPGLVPPRGALPRLADRARPGLRFPRRAQGEPRATAGPSPPRPEPSPQRLSTDRVRRLSRRELLGGAAAATGLTTVGLGVAEGRSTTTRRATPVPTTSDAPLAEPPVLRNRDSRLDVALEARFGWYQVGGGMASALIVEGDLDDLPAGPSGCSCCRRPSSTPPER</sequence>
<evidence type="ECO:0000256" key="1">
    <source>
        <dbReference type="SAM" id="MobiDB-lite"/>
    </source>
</evidence>
<accession>A0A6J4URZ7</accession>